<evidence type="ECO:0000256" key="8">
    <source>
        <dbReference type="ARBA" id="ARBA00023268"/>
    </source>
</evidence>
<evidence type="ECO:0000259" key="10">
    <source>
        <dbReference type="PROSITE" id="PS51068"/>
    </source>
</evidence>
<dbReference type="STRING" id="497964.CfE428DRAFT_2392"/>
<dbReference type="Gene3D" id="1.10.8.50">
    <property type="match status" value="1"/>
</dbReference>
<dbReference type="Proteomes" id="UP000005824">
    <property type="component" value="Unassembled WGS sequence"/>
</dbReference>
<evidence type="ECO:0000256" key="9">
    <source>
        <dbReference type="ARBA" id="ARBA00023295"/>
    </source>
</evidence>
<dbReference type="eggNOG" id="COG0266">
    <property type="taxonomic scope" value="Bacteria"/>
</dbReference>
<dbReference type="InterPro" id="IPR010979">
    <property type="entry name" value="Ribosomal_uS13-like_H2TH"/>
</dbReference>
<evidence type="ECO:0000256" key="1">
    <source>
        <dbReference type="ARBA" id="ARBA00001668"/>
    </source>
</evidence>
<keyword evidence="7" id="KW-0456">Lyase</keyword>
<evidence type="ECO:0000313" key="11">
    <source>
        <dbReference type="EMBL" id="EDY19803.1"/>
    </source>
</evidence>
<dbReference type="AlphaFoldDB" id="B4D0E1"/>
<dbReference type="FunCoup" id="B4D0E1">
    <property type="interactions" value="461"/>
</dbReference>
<evidence type="ECO:0000256" key="7">
    <source>
        <dbReference type="ARBA" id="ARBA00023239"/>
    </source>
</evidence>
<dbReference type="GO" id="GO:0008270">
    <property type="term" value="F:zinc ion binding"/>
    <property type="evidence" value="ECO:0007669"/>
    <property type="project" value="InterPro"/>
</dbReference>
<evidence type="ECO:0000256" key="5">
    <source>
        <dbReference type="ARBA" id="ARBA00023125"/>
    </source>
</evidence>
<keyword evidence="8" id="KW-0511">Multifunctional enzyme</keyword>
<comment type="catalytic activity">
    <reaction evidence="1">
        <text>Hydrolysis of DNA containing ring-opened 7-methylguanine residues, releasing 2,6-diamino-4-hydroxy-5-(N-methyl)formamidopyrimidine.</text>
        <dbReference type="EC" id="3.2.2.23"/>
    </reaction>
</comment>
<dbReference type="InterPro" id="IPR035937">
    <property type="entry name" value="FPG_N"/>
</dbReference>
<dbReference type="GO" id="GO:0003684">
    <property type="term" value="F:damaged DNA binding"/>
    <property type="evidence" value="ECO:0007669"/>
    <property type="project" value="InterPro"/>
</dbReference>
<dbReference type="RefSeq" id="WP_006979717.1">
    <property type="nucleotide sequence ID" value="NZ_ABVL01000006.1"/>
</dbReference>
<evidence type="ECO:0000256" key="2">
    <source>
        <dbReference type="ARBA" id="ARBA00009409"/>
    </source>
</evidence>
<gene>
    <name evidence="11" type="ORF">CfE428DRAFT_2392</name>
</gene>
<keyword evidence="4 11" id="KW-0378">Hydrolase</keyword>
<dbReference type="InParanoid" id="B4D0E1"/>
<evidence type="ECO:0000256" key="6">
    <source>
        <dbReference type="ARBA" id="ARBA00023204"/>
    </source>
</evidence>
<dbReference type="PANTHER" id="PTHR22993">
    <property type="entry name" value="FORMAMIDOPYRIMIDINE-DNA GLYCOSYLASE"/>
    <property type="match status" value="1"/>
</dbReference>
<organism evidence="11 12">
    <name type="scientific">Chthoniobacter flavus Ellin428</name>
    <dbReference type="NCBI Taxonomy" id="497964"/>
    <lineage>
        <taxon>Bacteria</taxon>
        <taxon>Pseudomonadati</taxon>
        <taxon>Verrucomicrobiota</taxon>
        <taxon>Spartobacteria</taxon>
        <taxon>Chthoniobacterales</taxon>
        <taxon>Chthoniobacteraceae</taxon>
        <taxon>Chthoniobacter</taxon>
    </lineage>
</organism>
<dbReference type="SUPFAM" id="SSF81624">
    <property type="entry name" value="N-terminal domain of MutM-like DNA repair proteins"/>
    <property type="match status" value="1"/>
</dbReference>
<dbReference type="InterPro" id="IPR015886">
    <property type="entry name" value="H2TH_FPG"/>
</dbReference>
<dbReference type="GO" id="GO:0008534">
    <property type="term" value="F:oxidized purine nucleobase lesion DNA N-glycosylase activity"/>
    <property type="evidence" value="ECO:0007669"/>
    <property type="project" value="UniProtKB-EC"/>
</dbReference>
<dbReference type="PROSITE" id="PS51068">
    <property type="entry name" value="FPG_CAT"/>
    <property type="match status" value="1"/>
</dbReference>
<evidence type="ECO:0000256" key="3">
    <source>
        <dbReference type="ARBA" id="ARBA00022763"/>
    </source>
</evidence>
<dbReference type="Pfam" id="PF06831">
    <property type="entry name" value="H2TH"/>
    <property type="match status" value="1"/>
</dbReference>
<comment type="similarity">
    <text evidence="2">Belongs to the FPG family.</text>
</comment>
<dbReference type="SMART" id="SM01232">
    <property type="entry name" value="H2TH"/>
    <property type="match status" value="1"/>
</dbReference>
<protein>
    <submittedName>
        <fullName evidence="11">DNA-formamidopyrimidine glycosylase</fullName>
        <ecNumber evidence="11">3.2.2.23</ecNumber>
    </submittedName>
</protein>
<dbReference type="EC" id="3.2.2.23" evidence="11"/>
<sequence>MPELAEVEYYRKEWDAGLRKKITAVELHAGKRIFRGVDTKRLAATLKGAAYTGSEARAKLMCFRFSGGVWLGVHLGMSGELRVEAKDFEPGRHDHLVLRQSARSLVFSDPRQFGRVHFHEGRAEPEWWAKLPPAVTSPEFTLERMSAFLKRRARLAVKAALLVQTAFPGVGNWMADEILWQARIDPRALCGKLSRKQIAAIWEKAREICQVSLDTIGKDYSDPPEDWLIHQRWTNKGLCPRDGLQLKTATIGGRTTRWCARCQR</sequence>
<dbReference type="EMBL" id="ABVL01000006">
    <property type="protein sequence ID" value="EDY19803.1"/>
    <property type="molecule type" value="Genomic_DNA"/>
</dbReference>
<keyword evidence="9 11" id="KW-0326">Glycosidase</keyword>
<keyword evidence="5" id="KW-0238">DNA-binding</keyword>
<dbReference type="Gene3D" id="3.20.190.10">
    <property type="entry name" value="MutM-like, N-terminal"/>
    <property type="match status" value="1"/>
</dbReference>
<dbReference type="CDD" id="cd08773">
    <property type="entry name" value="FpgNei_N"/>
    <property type="match status" value="1"/>
</dbReference>
<dbReference type="GO" id="GO:0003906">
    <property type="term" value="F:DNA-(apurinic or apyrimidinic site) endonuclease activity"/>
    <property type="evidence" value="ECO:0007669"/>
    <property type="project" value="InterPro"/>
</dbReference>
<name>B4D0E1_9BACT</name>
<keyword evidence="6" id="KW-0234">DNA repair</keyword>
<keyword evidence="3" id="KW-0227">DNA damage</keyword>
<dbReference type="SUPFAM" id="SSF46946">
    <property type="entry name" value="S13-like H2TH domain"/>
    <property type="match status" value="1"/>
</dbReference>
<accession>B4D0E1</accession>
<dbReference type="Pfam" id="PF01149">
    <property type="entry name" value="Fapy_DNA_glyco"/>
    <property type="match status" value="1"/>
</dbReference>
<evidence type="ECO:0000313" key="12">
    <source>
        <dbReference type="Proteomes" id="UP000005824"/>
    </source>
</evidence>
<comment type="caution">
    <text evidence="11">The sequence shown here is derived from an EMBL/GenBank/DDBJ whole genome shotgun (WGS) entry which is preliminary data.</text>
</comment>
<reference evidence="11 12" key="1">
    <citation type="journal article" date="2011" name="J. Bacteriol.">
        <title>Genome sequence of Chthoniobacter flavus Ellin428, an aerobic heterotrophic soil bacterium.</title>
        <authorList>
            <person name="Kant R."/>
            <person name="van Passel M.W."/>
            <person name="Palva A."/>
            <person name="Lucas S."/>
            <person name="Lapidus A."/>
            <person name="Glavina Del Rio T."/>
            <person name="Dalin E."/>
            <person name="Tice H."/>
            <person name="Bruce D."/>
            <person name="Goodwin L."/>
            <person name="Pitluck S."/>
            <person name="Larimer F.W."/>
            <person name="Land M.L."/>
            <person name="Hauser L."/>
            <person name="Sangwan P."/>
            <person name="de Vos W.M."/>
            <person name="Janssen P.H."/>
            <person name="Smidt H."/>
        </authorList>
    </citation>
    <scope>NUCLEOTIDE SEQUENCE [LARGE SCALE GENOMIC DNA]</scope>
    <source>
        <strain evidence="11 12">Ellin428</strain>
    </source>
</reference>
<dbReference type="InterPro" id="IPR012319">
    <property type="entry name" value="FPG_cat"/>
</dbReference>
<dbReference type="SMART" id="SM00898">
    <property type="entry name" value="Fapy_DNA_glyco"/>
    <property type="match status" value="1"/>
</dbReference>
<dbReference type="PANTHER" id="PTHR22993:SF9">
    <property type="entry name" value="FORMAMIDOPYRIMIDINE-DNA GLYCOSYLASE"/>
    <property type="match status" value="1"/>
</dbReference>
<evidence type="ECO:0000256" key="4">
    <source>
        <dbReference type="ARBA" id="ARBA00022801"/>
    </source>
</evidence>
<dbReference type="GO" id="GO:0016829">
    <property type="term" value="F:lyase activity"/>
    <property type="evidence" value="ECO:0007669"/>
    <property type="project" value="UniProtKB-KW"/>
</dbReference>
<proteinExistence type="inferred from homology"/>
<feature type="domain" description="Formamidopyrimidine-DNA glycosylase catalytic" evidence="10">
    <location>
        <begin position="2"/>
        <end position="114"/>
    </location>
</feature>
<dbReference type="GO" id="GO:0006284">
    <property type="term" value="P:base-excision repair"/>
    <property type="evidence" value="ECO:0007669"/>
    <property type="project" value="InterPro"/>
</dbReference>
<keyword evidence="12" id="KW-1185">Reference proteome</keyword>